<dbReference type="EMBL" id="QLLL01000003">
    <property type="protein sequence ID" value="RAJ06583.1"/>
    <property type="molecule type" value="Genomic_DNA"/>
</dbReference>
<dbReference type="Proteomes" id="UP000249547">
    <property type="component" value="Unassembled WGS sequence"/>
</dbReference>
<sequence length="114" mass="13117">MIQLQYIVLRTNQLHAQATFYTQLGLQLEYRQHGNGALHYASKSNPFFQIHPLLPNMQVDKSTRLGFFVSNLDELVKQLVIKGRTIVQGPKHLPWGYSAIVEDLDGRQVELTQR</sequence>
<name>A0A327QT40_9BACT</name>
<dbReference type="InterPro" id="IPR004360">
    <property type="entry name" value="Glyas_Fos-R_dOase_dom"/>
</dbReference>
<dbReference type="SUPFAM" id="SSF54593">
    <property type="entry name" value="Glyoxalase/Bleomycin resistance protein/Dihydroxybiphenyl dioxygenase"/>
    <property type="match status" value="1"/>
</dbReference>
<comment type="caution">
    <text evidence="2">The sequence shown here is derived from an EMBL/GenBank/DDBJ whole genome shotgun (WGS) entry which is preliminary data.</text>
</comment>
<accession>A0A327QT40</accession>
<dbReference type="PROSITE" id="PS51819">
    <property type="entry name" value="VOC"/>
    <property type="match status" value="1"/>
</dbReference>
<dbReference type="AlphaFoldDB" id="A0A327QT40"/>
<reference evidence="2 3" key="1">
    <citation type="submission" date="2018-06" db="EMBL/GenBank/DDBJ databases">
        <title>Genomic Encyclopedia of Archaeal and Bacterial Type Strains, Phase II (KMG-II): from individual species to whole genera.</title>
        <authorList>
            <person name="Goeker M."/>
        </authorList>
    </citation>
    <scope>NUCLEOTIDE SEQUENCE [LARGE SCALE GENOMIC DNA]</scope>
    <source>
        <strain evidence="2 3">DSM 23857</strain>
    </source>
</reference>
<gene>
    <name evidence="2" type="ORF">LX64_01710</name>
</gene>
<evidence type="ECO:0000313" key="3">
    <source>
        <dbReference type="Proteomes" id="UP000249547"/>
    </source>
</evidence>
<dbReference type="OrthoDB" id="5186830at2"/>
<organism evidence="2 3">
    <name type="scientific">Chitinophaga skermanii</name>
    <dbReference type="NCBI Taxonomy" id="331697"/>
    <lineage>
        <taxon>Bacteria</taxon>
        <taxon>Pseudomonadati</taxon>
        <taxon>Bacteroidota</taxon>
        <taxon>Chitinophagia</taxon>
        <taxon>Chitinophagales</taxon>
        <taxon>Chitinophagaceae</taxon>
        <taxon>Chitinophaga</taxon>
    </lineage>
</organism>
<evidence type="ECO:0000313" key="2">
    <source>
        <dbReference type="EMBL" id="RAJ06583.1"/>
    </source>
</evidence>
<evidence type="ECO:0000259" key="1">
    <source>
        <dbReference type="PROSITE" id="PS51819"/>
    </source>
</evidence>
<proteinExistence type="predicted"/>
<dbReference type="Pfam" id="PF00903">
    <property type="entry name" value="Glyoxalase"/>
    <property type="match status" value="1"/>
</dbReference>
<dbReference type="Gene3D" id="3.10.180.10">
    <property type="entry name" value="2,3-Dihydroxybiphenyl 1,2-Dioxygenase, domain 1"/>
    <property type="match status" value="1"/>
</dbReference>
<feature type="domain" description="VOC" evidence="1">
    <location>
        <begin position="3"/>
        <end position="114"/>
    </location>
</feature>
<dbReference type="InterPro" id="IPR037523">
    <property type="entry name" value="VOC_core"/>
</dbReference>
<protein>
    <recommendedName>
        <fullName evidence="1">VOC domain-containing protein</fullName>
    </recommendedName>
</protein>
<keyword evidence="3" id="KW-1185">Reference proteome</keyword>
<dbReference type="InterPro" id="IPR029068">
    <property type="entry name" value="Glyas_Bleomycin-R_OHBP_Dase"/>
</dbReference>
<dbReference type="RefSeq" id="WP_111597192.1">
    <property type="nucleotide sequence ID" value="NZ_QLLL01000003.1"/>
</dbReference>